<dbReference type="InterPro" id="IPR036188">
    <property type="entry name" value="FAD/NAD-bd_sf"/>
</dbReference>
<evidence type="ECO:0000256" key="4">
    <source>
        <dbReference type="ARBA" id="ARBA00023002"/>
    </source>
</evidence>
<dbReference type="PANTHER" id="PTHR13789:SF318">
    <property type="entry name" value="GERANYLGERANYL DIPHOSPHATE REDUCTASE"/>
    <property type="match status" value="1"/>
</dbReference>
<dbReference type="OrthoDB" id="4568714at2"/>
<dbReference type="SUPFAM" id="SSF51905">
    <property type="entry name" value="FAD/NAD(P)-binding domain"/>
    <property type="match status" value="1"/>
</dbReference>
<dbReference type="GO" id="GO:0071949">
    <property type="term" value="F:FAD binding"/>
    <property type="evidence" value="ECO:0007669"/>
    <property type="project" value="InterPro"/>
</dbReference>
<keyword evidence="4" id="KW-0560">Oxidoreductase</keyword>
<keyword evidence="3" id="KW-0274">FAD</keyword>
<dbReference type="PRINTS" id="PR00420">
    <property type="entry name" value="RNGMNOXGNASE"/>
</dbReference>
<dbReference type="PANTHER" id="PTHR13789">
    <property type="entry name" value="MONOOXYGENASE"/>
    <property type="match status" value="1"/>
</dbReference>
<keyword evidence="5" id="KW-0503">Monooxygenase</keyword>
<evidence type="ECO:0000256" key="3">
    <source>
        <dbReference type="ARBA" id="ARBA00022827"/>
    </source>
</evidence>
<dbReference type="GO" id="GO:0004497">
    <property type="term" value="F:monooxygenase activity"/>
    <property type="evidence" value="ECO:0007669"/>
    <property type="project" value="UniProtKB-KW"/>
</dbReference>
<keyword evidence="8" id="KW-1185">Reference proteome</keyword>
<evidence type="ECO:0000313" key="7">
    <source>
        <dbReference type="EMBL" id="KAA9161045.1"/>
    </source>
</evidence>
<evidence type="ECO:0000256" key="1">
    <source>
        <dbReference type="ARBA" id="ARBA00001974"/>
    </source>
</evidence>
<feature type="domain" description="FAD-binding" evidence="6">
    <location>
        <begin position="234"/>
        <end position="297"/>
    </location>
</feature>
<evidence type="ECO:0000313" key="8">
    <source>
        <dbReference type="Proteomes" id="UP000319769"/>
    </source>
</evidence>
<dbReference type="InterPro" id="IPR050493">
    <property type="entry name" value="FAD-dep_Monooxygenase_BioMet"/>
</dbReference>
<evidence type="ECO:0000256" key="2">
    <source>
        <dbReference type="ARBA" id="ARBA00022630"/>
    </source>
</evidence>
<accession>A0A5N0V4X7</accession>
<sequence length="345" mass="37141">MPEAVVVGGGIGGLTAAIALRKIGWAVTVFEQAPELREVGAGLSLAANAMRALDAVGIGDRVRAHAAASQVTGNLRLKSGKYLRRFREGRDVALAAFHRAELHGALRAELPEECIETGRHISEIPEADLVVAADGVHSTFRESVVPDAPRPARRYVAWRGVTEPGVKVDGSFTFGPGGYFMIHPLPGERACWAYGTRTGTLDDVRDWHAPIPELLDASPSVLRNEILDLDPLPTYVRDNVALLGDAAHAVTPDLGQGACQAIEDAVTLAAALRTRSVRAALAVYDRERLPRTHLVTRMARRKGQVGVSSSRLVFGLVAASTRLVPDTAVRRSTARLWDWTPPRLS</sequence>
<dbReference type="Pfam" id="PF01494">
    <property type="entry name" value="FAD_binding_3"/>
    <property type="match status" value="2"/>
</dbReference>
<keyword evidence="2" id="KW-0285">Flavoprotein</keyword>
<dbReference type="InterPro" id="IPR002938">
    <property type="entry name" value="FAD-bd"/>
</dbReference>
<feature type="domain" description="FAD-binding" evidence="6">
    <location>
        <begin position="4"/>
        <end position="79"/>
    </location>
</feature>
<reference evidence="7" key="1">
    <citation type="submission" date="2019-09" db="EMBL/GenBank/DDBJ databases">
        <authorList>
            <person name="Teo W.F.A."/>
            <person name="Duangmal K."/>
        </authorList>
    </citation>
    <scope>NUCLEOTIDE SEQUENCE [LARGE SCALE GENOMIC DNA]</scope>
    <source>
        <strain evidence="7">K81G1</strain>
    </source>
</reference>
<gene>
    <name evidence="7" type="ORF">FPZ12_014865</name>
</gene>
<dbReference type="AlphaFoldDB" id="A0A5N0V4X7"/>
<dbReference type="RefSeq" id="WP_144747169.1">
    <property type="nucleotide sequence ID" value="NZ_VMNW02000018.1"/>
</dbReference>
<dbReference type="Proteomes" id="UP000319769">
    <property type="component" value="Unassembled WGS sequence"/>
</dbReference>
<evidence type="ECO:0000259" key="6">
    <source>
        <dbReference type="Pfam" id="PF01494"/>
    </source>
</evidence>
<proteinExistence type="predicted"/>
<evidence type="ECO:0000256" key="5">
    <source>
        <dbReference type="ARBA" id="ARBA00023033"/>
    </source>
</evidence>
<comment type="cofactor">
    <cofactor evidence="1">
        <name>FAD</name>
        <dbReference type="ChEBI" id="CHEBI:57692"/>
    </cofactor>
</comment>
<dbReference type="Gene3D" id="3.50.50.60">
    <property type="entry name" value="FAD/NAD(P)-binding domain"/>
    <property type="match status" value="1"/>
</dbReference>
<organism evidence="7 8">
    <name type="scientific">Amycolatopsis acidicola</name>
    <dbReference type="NCBI Taxonomy" id="2596893"/>
    <lineage>
        <taxon>Bacteria</taxon>
        <taxon>Bacillati</taxon>
        <taxon>Actinomycetota</taxon>
        <taxon>Actinomycetes</taxon>
        <taxon>Pseudonocardiales</taxon>
        <taxon>Pseudonocardiaceae</taxon>
        <taxon>Amycolatopsis</taxon>
    </lineage>
</organism>
<dbReference type="EMBL" id="VMNW02000018">
    <property type="protein sequence ID" value="KAA9161045.1"/>
    <property type="molecule type" value="Genomic_DNA"/>
</dbReference>
<name>A0A5N0V4X7_9PSEU</name>
<protein>
    <submittedName>
        <fullName evidence="7">NAD(P)-binding protein</fullName>
    </submittedName>
</protein>
<comment type="caution">
    <text evidence="7">The sequence shown here is derived from an EMBL/GenBank/DDBJ whole genome shotgun (WGS) entry which is preliminary data.</text>
</comment>